<reference evidence="15" key="1">
    <citation type="submission" date="2020-06" db="EMBL/GenBank/DDBJ databases">
        <authorList>
            <person name="Li T."/>
            <person name="Hu X."/>
            <person name="Zhang T."/>
            <person name="Song X."/>
            <person name="Zhang H."/>
            <person name="Dai N."/>
            <person name="Sheng W."/>
            <person name="Hou X."/>
            <person name="Wei L."/>
        </authorList>
    </citation>
    <scope>NUCLEOTIDE SEQUENCE</scope>
    <source>
        <strain evidence="15">KEN1</strain>
        <tissue evidence="15">Leaf</tissue>
    </source>
</reference>
<dbReference type="PANTHER" id="PTHR31503">
    <property type="entry name" value="VACUOLAR CALCIUM ION TRANSPORTER"/>
    <property type="match status" value="1"/>
</dbReference>
<dbReference type="Pfam" id="PF01699">
    <property type="entry name" value="Na_Ca_ex"/>
    <property type="match status" value="1"/>
</dbReference>
<feature type="transmembrane region" description="Helical" evidence="12">
    <location>
        <begin position="281"/>
        <end position="299"/>
    </location>
</feature>
<keyword evidence="4 12" id="KW-0050">Antiport</keyword>
<evidence type="ECO:0000256" key="13">
    <source>
        <dbReference type="SAM" id="MobiDB-lite"/>
    </source>
</evidence>
<proteinExistence type="inferred from homology"/>
<organism evidence="15">
    <name type="scientific">Sesamum latifolium</name>
    <dbReference type="NCBI Taxonomy" id="2727402"/>
    <lineage>
        <taxon>Eukaryota</taxon>
        <taxon>Viridiplantae</taxon>
        <taxon>Streptophyta</taxon>
        <taxon>Embryophyta</taxon>
        <taxon>Tracheophyta</taxon>
        <taxon>Spermatophyta</taxon>
        <taxon>Magnoliopsida</taxon>
        <taxon>eudicotyledons</taxon>
        <taxon>Gunneridae</taxon>
        <taxon>Pentapetalae</taxon>
        <taxon>asterids</taxon>
        <taxon>lamiids</taxon>
        <taxon>Lamiales</taxon>
        <taxon>Pedaliaceae</taxon>
        <taxon>Sesamum</taxon>
    </lineage>
</organism>
<keyword evidence="8 12" id="KW-0106">Calcium</keyword>
<accession>A0AAW2UDJ7</accession>
<comment type="subcellular location">
    <subcellularLocation>
        <location evidence="1">Vacuole membrane</location>
        <topology evidence="1">Multi-pass membrane protein</topology>
    </subcellularLocation>
</comment>
<evidence type="ECO:0000256" key="12">
    <source>
        <dbReference type="RuleBase" id="RU365028"/>
    </source>
</evidence>
<evidence type="ECO:0000256" key="1">
    <source>
        <dbReference type="ARBA" id="ARBA00004128"/>
    </source>
</evidence>
<keyword evidence="6 12" id="KW-0109">Calcium transport</keyword>
<evidence type="ECO:0000256" key="10">
    <source>
        <dbReference type="ARBA" id="ARBA00023065"/>
    </source>
</evidence>
<evidence type="ECO:0000256" key="2">
    <source>
        <dbReference type="ARBA" id="ARBA00008248"/>
    </source>
</evidence>
<dbReference type="GO" id="GO:0009705">
    <property type="term" value="C:plant-type vacuole membrane"/>
    <property type="evidence" value="ECO:0007669"/>
    <property type="project" value="TreeGrafter"/>
</dbReference>
<feature type="transmembrane region" description="Helical" evidence="12">
    <location>
        <begin position="156"/>
        <end position="179"/>
    </location>
</feature>
<evidence type="ECO:0000256" key="5">
    <source>
        <dbReference type="ARBA" id="ARBA00022554"/>
    </source>
</evidence>
<dbReference type="FunFam" id="1.20.1420.30:FF:000012">
    <property type="entry name" value="Vacuolar cation/proton exchanger"/>
    <property type="match status" value="1"/>
</dbReference>
<dbReference type="InterPro" id="IPR044880">
    <property type="entry name" value="NCX_ion-bd_dom_sf"/>
</dbReference>
<comment type="function">
    <text evidence="12">Vacuolar cation/proton exchanger (CAX). Translocates Ca(2+) and other metal ions into vacuoles using the proton gradient formed by H(+)-ATPase and H(+)-pyrophosphatase.</text>
</comment>
<feature type="region of interest" description="Disordered" evidence="13">
    <location>
        <begin position="1"/>
        <end position="25"/>
    </location>
</feature>
<reference evidence="15" key="2">
    <citation type="journal article" date="2024" name="Plant">
        <title>Genomic evolution and insights into agronomic trait innovations of Sesamum species.</title>
        <authorList>
            <person name="Miao H."/>
            <person name="Wang L."/>
            <person name="Qu L."/>
            <person name="Liu H."/>
            <person name="Sun Y."/>
            <person name="Le M."/>
            <person name="Wang Q."/>
            <person name="Wei S."/>
            <person name="Zheng Y."/>
            <person name="Lin W."/>
            <person name="Duan Y."/>
            <person name="Cao H."/>
            <person name="Xiong S."/>
            <person name="Wang X."/>
            <person name="Wei L."/>
            <person name="Li C."/>
            <person name="Ma Q."/>
            <person name="Ju M."/>
            <person name="Zhao R."/>
            <person name="Li G."/>
            <person name="Mu C."/>
            <person name="Tian Q."/>
            <person name="Mei H."/>
            <person name="Zhang T."/>
            <person name="Gao T."/>
            <person name="Zhang H."/>
        </authorList>
    </citation>
    <scope>NUCLEOTIDE SEQUENCE</scope>
    <source>
        <strain evidence="15">KEN1</strain>
    </source>
</reference>
<keyword evidence="3 12" id="KW-0813">Transport</keyword>
<protein>
    <recommendedName>
        <fullName evidence="12">Vacuolar cation/proton exchanger</fullName>
    </recommendedName>
</protein>
<comment type="caution">
    <text evidence="15">The sequence shown here is derived from an EMBL/GenBank/DDBJ whole genome shotgun (WGS) entry which is preliminary data.</text>
</comment>
<evidence type="ECO:0000256" key="9">
    <source>
        <dbReference type="ARBA" id="ARBA00022989"/>
    </source>
</evidence>
<evidence type="ECO:0000256" key="8">
    <source>
        <dbReference type="ARBA" id="ARBA00022837"/>
    </source>
</evidence>
<evidence type="ECO:0000256" key="6">
    <source>
        <dbReference type="ARBA" id="ARBA00022568"/>
    </source>
</evidence>
<sequence>MGSIEEKVDLESDEEIPFSGSQSSNKMQSLSFETSHILSHPKFSASWVLRKVNRVSILRSIYIVLIKAKINVLLPFGPLAIMLHYLTKKHGWVFFFSLLGITPLAERLGYATEQLACFTGPTVGGLLNATFGNATEMIISMYALKNGMIRVVKQSLLGSILSNMLLVLGCAFFCGGIVHHHKVQVFNKASAIVNSGLLLMAVMGILFPAVLHFTHTEVHKGKSEIALSRVSSCIMLIAYAGYLFFQLKSQSNLYSSLDEAEANNDEDSDDDEVPEITHWEAITWLAVLTLWISILSGYLVDAIQCYFASIVGNAAEHASAIMFAMKDKLDITLGVAIGSSTQISMFVVRRYKLLHGHRLDLVKGTSRLRL</sequence>
<comment type="similarity">
    <text evidence="2">Belongs to the Ca(2+):cation antiporter (CaCA) (TC 2.A.19) family. Cation/proton exchanger (CAX) subfamily.</text>
</comment>
<feature type="transmembrane region" description="Helical" evidence="12">
    <location>
        <begin position="122"/>
        <end position="144"/>
    </location>
</feature>
<evidence type="ECO:0000256" key="11">
    <source>
        <dbReference type="ARBA" id="ARBA00023136"/>
    </source>
</evidence>
<dbReference type="InterPro" id="IPR004798">
    <property type="entry name" value="CAX-like"/>
</dbReference>
<gene>
    <name evidence="15" type="ORF">Slati_3329900</name>
</gene>
<keyword evidence="5 12" id="KW-0926">Vacuole</keyword>
<feature type="compositionally biased region" description="Basic and acidic residues" evidence="13">
    <location>
        <begin position="1"/>
        <end position="10"/>
    </location>
</feature>
<keyword evidence="9 12" id="KW-1133">Transmembrane helix</keyword>
<name>A0AAW2UDJ7_9LAMI</name>
<evidence type="ECO:0000256" key="7">
    <source>
        <dbReference type="ARBA" id="ARBA00022692"/>
    </source>
</evidence>
<dbReference type="PANTHER" id="PTHR31503:SF22">
    <property type="entry name" value="VACUOLAR CALCIUM ION TRANSPORTER"/>
    <property type="match status" value="1"/>
</dbReference>
<dbReference type="NCBIfam" id="TIGR00378">
    <property type="entry name" value="cax"/>
    <property type="match status" value="1"/>
</dbReference>
<dbReference type="Gene3D" id="1.20.1420.30">
    <property type="entry name" value="NCX, central ion-binding region"/>
    <property type="match status" value="2"/>
</dbReference>
<keyword evidence="10 12" id="KW-0406">Ion transport</keyword>
<feature type="transmembrane region" description="Helical" evidence="12">
    <location>
        <begin position="61"/>
        <end position="85"/>
    </location>
</feature>
<evidence type="ECO:0000256" key="3">
    <source>
        <dbReference type="ARBA" id="ARBA00022448"/>
    </source>
</evidence>
<dbReference type="InterPro" id="IPR004837">
    <property type="entry name" value="NaCa_Exmemb"/>
</dbReference>
<dbReference type="InterPro" id="IPR004713">
    <property type="entry name" value="CaH_exchang"/>
</dbReference>
<keyword evidence="7 12" id="KW-0812">Transmembrane</keyword>
<dbReference type="AlphaFoldDB" id="A0AAW2UDJ7"/>
<dbReference type="GO" id="GO:0006874">
    <property type="term" value="P:intracellular calcium ion homeostasis"/>
    <property type="evidence" value="ECO:0007669"/>
    <property type="project" value="TreeGrafter"/>
</dbReference>
<evidence type="ECO:0000313" key="15">
    <source>
        <dbReference type="EMBL" id="KAL0414980.1"/>
    </source>
</evidence>
<feature type="domain" description="Sodium/calcium exchanger membrane region" evidence="14">
    <location>
        <begin position="92"/>
        <end position="247"/>
    </location>
</feature>
<dbReference type="EMBL" id="JACGWN010000012">
    <property type="protein sequence ID" value="KAL0414980.1"/>
    <property type="molecule type" value="Genomic_DNA"/>
</dbReference>
<evidence type="ECO:0000259" key="14">
    <source>
        <dbReference type="Pfam" id="PF01699"/>
    </source>
</evidence>
<comment type="caution">
    <text evidence="12">Lacks conserved residue(s) required for the propagation of feature annotation.</text>
</comment>
<evidence type="ECO:0000256" key="4">
    <source>
        <dbReference type="ARBA" id="ARBA00022449"/>
    </source>
</evidence>
<feature type="transmembrane region" description="Helical" evidence="12">
    <location>
        <begin position="191"/>
        <end position="214"/>
    </location>
</feature>
<feature type="transmembrane region" description="Helical" evidence="12">
    <location>
        <begin position="226"/>
        <end position="245"/>
    </location>
</feature>
<dbReference type="GO" id="GO:0015369">
    <property type="term" value="F:calcium:proton antiporter activity"/>
    <property type="evidence" value="ECO:0007669"/>
    <property type="project" value="UniProtKB-UniRule"/>
</dbReference>
<keyword evidence="11 12" id="KW-0472">Membrane</keyword>